<accession>A0A5A7TK10</accession>
<dbReference type="SMART" id="SM00248">
    <property type="entry name" value="ANK"/>
    <property type="match status" value="2"/>
</dbReference>
<dbReference type="SUPFAM" id="SSF48403">
    <property type="entry name" value="Ankyrin repeat"/>
    <property type="match status" value="1"/>
</dbReference>
<dbReference type="InterPro" id="IPR036770">
    <property type="entry name" value="Ankyrin_rpt-contain_sf"/>
</dbReference>
<dbReference type="PANTHER" id="PTHR24121">
    <property type="entry name" value="NO MECHANORECEPTOR POTENTIAL C, ISOFORM D-RELATED"/>
    <property type="match status" value="1"/>
</dbReference>
<comment type="caution">
    <text evidence="1">The sequence shown here is derived from an EMBL/GenBank/DDBJ whole genome shotgun (WGS) entry which is preliminary data.</text>
</comment>
<dbReference type="Pfam" id="PF12796">
    <property type="entry name" value="Ank_2"/>
    <property type="match status" value="1"/>
</dbReference>
<protein>
    <submittedName>
        <fullName evidence="1">Uncharacterized protein</fullName>
    </submittedName>
</protein>
<dbReference type="Proteomes" id="UP000321393">
    <property type="component" value="Unassembled WGS sequence"/>
</dbReference>
<sequence length="139" mass="16052">MIFIIEPCRAMIKEEWKKKVKEELKDKTKSVFPMTANRDTTLHLAVYNGEEEPTRALLKGISEMDEAFWRNSVGNTQAATVGNLTAVKLLVEYKKEDLVAENIYGETPLFRAPRCGHVEIVSYILENCEDFFSRWSRPH</sequence>
<dbReference type="InterPro" id="IPR002110">
    <property type="entry name" value="Ankyrin_rpt"/>
</dbReference>
<evidence type="ECO:0000313" key="1">
    <source>
        <dbReference type="EMBL" id="KAA0043148.1"/>
    </source>
</evidence>
<dbReference type="OrthoDB" id="1930691at2759"/>
<dbReference type="EMBL" id="SSTE01015327">
    <property type="protein sequence ID" value="KAA0043148.1"/>
    <property type="molecule type" value="Genomic_DNA"/>
</dbReference>
<dbReference type="PANTHER" id="PTHR24121:SF29">
    <property type="match status" value="1"/>
</dbReference>
<proteinExistence type="predicted"/>
<reference evidence="1 2" key="1">
    <citation type="submission" date="2019-08" db="EMBL/GenBank/DDBJ databases">
        <title>Draft genome sequences of two oriental melons (Cucumis melo L. var makuwa).</title>
        <authorList>
            <person name="Kwon S.-Y."/>
        </authorList>
    </citation>
    <scope>NUCLEOTIDE SEQUENCE [LARGE SCALE GENOMIC DNA]</scope>
    <source>
        <strain evidence="2">cv. SW 3</strain>
        <tissue evidence="1">Leaf</tissue>
    </source>
</reference>
<name>A0A5A7TK10_CUCMM</name>
<dbReference type="AlphaFoldDB" id="A0A5A7TK10"/>
<organism evidence="1 2">
    <name type="scientific">Cucumis melo var. makuwa</name>
    <name type="common">Oriental melon</name>
    <dbReference type="NCBI Taxonomy" id="1194695"/>
    <lineage>
        <taxon>Eukaryota</taxon>
        <taxon>Viridiplantae</taxon>
        <taxon>Streptophyta</taxon>
        <taxon>Embryophyta</taxon>
        <taxon>Tracheophyta</taxon>
        <taxon>Spermatophyta</taxon>
        <taxon>Magnoliopsida</taxon>
        <taxon>eudicotyledons</taxon>
        <taxon>Gunneridae</taxon>
        <taxon>Pentapetalae</taxon>
        <taxon>rosids</taxon>
        <taxon>fabids</taxon>
        <taxon>Cucurbitales</taxon>
        <taxon>Cucurbitaceae</taxon>
        <taxon>Benincaseae</taxon>
        <taxon>Cucumis</taxon>
    </lineage>
</organism>
<gene>
    <name evidence="1" type="ORF">E6C27_scaffold110G00050</name>
</gene>
<dbReference type="Gene3D" id="1.25.40.20">
    <property type="entry name" value="Ankyrin repeat-containing domain"/>
    <property type="match status" value="1"/>
</dbReference>
<evidence type="ECO:0000313" key="2">
    <source>
        <dbReference type="Proteomes" id="UP000321393"/>
    </source>
</evidence>